<accession>A0ABT4LZV9</accession>
<evidence type="ECO:0000313" key="4">
    <source>
        <dbReference type="Proteomes" id="UP001068379"/>
    </source>
</evidence>
<dbReference type="PANTHER" id="PTHR40841:SF2">
    <property type="entry name" value="SIDEROPHORE-DEGRADING ESTERASE (EUROFUNG)"/>
    <property type="match status" value="1"/>
</dbReference>
<name>A0ABT4LZV9_9BURK</name>
<proteinExistence type="inferred from homology"/>
<dbReference type="RefSeq" id="WP_269355971.1">
    <property type="nucleotide sequence ID" value="NZ_JAPWHE010000001.1"/>
</dbReference>
<keyword evidence="4" id="KW-1185">Reference proteome</keyword>
<dbReference type="InterPro" id="IPR000801">
    <property type="entry name" value="Esterase-like"/>
</dbReference>
<comment type="caution">
    <text evidence="3">The sequence shown here is derived from an EMBL/GenBank/DDBJ whole genome shotgun (WGS) entry which is preliminary data.</text>
</comment>
<gene>
    <name evidence="3" type="ORF">O4H32_01315</name>
</gene>
<dbReference type="PANTHER" id="PTHR40841">
    <property type="entry name" value="SIDEROPHORE TRIACETYLFUSARININE C ESTERASE"/>
    <property type="match status" value="1"/>
</dbReference>
<dbReference type="SUPFAM" id="SSF53474">
    <property type="entry name" value="alpha/beta-Hydrolases"/>
    <property type="match status" value="1"/>
</dbReference>
<keyword evidence="2 3" id="KW-0378">Hydrolase</keyword>
<protein>
    <submittedName>
        <fullName evidence="3">Alpha/beta hydrolase-fold protein</fullName>
    </submittedName>
</protein>
<organism evidence="3 4">
    <name type="scientific">Castellaniella denitrificans</name>
    <dbReference type="NCBI Taxonomy" id="56119"/>
    <lineage>
        <taxon>Bacteria</taxon>
        <taxon>Pseudomonadati</taxon>
        <taxon>Pseudomonadota</taxon>
        <taxon>Betaproteobacteria</taxon>
        <taxon>Burkholderiales</taxon>
        <taxon>Alcaligenaceae</taxon>
        <taxon>Castellaniella</taxon>
    </lineage>
</organism>
<sequence length="283" mass="30903">MSLRETTLAARTPEARRLRLHVPDGMPPDNGWPLLILLDGDWVWPLDAPPGDSAACAVLIPGHGDMRGPFIPLPGGRTGSHPATSRTLARRALDFTPPAPDGGRWPDPRRPEWRCGGADSFLDALRGPMLAWADAQAPLDPARQSLYGHSYGGLCALYALARHPGRFARTICASPSLWWRDGRIESLLDTLPRTLPPDTNTAGASPRLTLMAGPDERWHARPLDLAHPRRHDDGIPTLPRLEALRRRLSDIPWLDCDLELLDGIQHGDALRAGAQRALTIAAA</sequence>
<dbReference type="Gene3D" id="3.40.50.1820">
    <property type="entry name" value="alpha/beta hydrolase"/>
    <property type="match status" value="1"/>
</dbReference>
<evidence type="ECO:0000256" key="1">
    <source>
        <dbReference type="ARBA" id="ARBA00005622"/>
    </source>
</evidence>
<dbReference type="InterPro" id="IPR029058">
    <property type="entry name" value="AB_hydrolase_fold"/>
</dbReference>
<dbReference type="EMBL" id="JAPWHE010000001">
    <property type="protein sequence ID" value="MCZ4328593.1"/>
    <property type="molecule type" value="Genomic_DNA"/>
</dbReference>
<evidence type="ECO:0000313" key="3">
    <source>
        <dbReference type="EMBL" id="MCZ4328593.1"/>
    </source>
</evidence>
<comment type="similarity">
    <text evidence="1">Belongs to the esterase D family.</text>
</comment>
<dbReference type="Proteomes" id="UP001068379">
    <property type="component" value="Unassembled WGS sequence"/>
</dbReference>
<reference evidence="3" key="1">
    <citation type="submission" date="2022-12" db="EMBL/GenBank/DDBJ databases">
        <title>Bacterial isolates from different developmental stages of Nematostella vectensis.</title>
        <authorList>
            <person name="Fraune S."/>
        </authorList>
    </citation>
    <scope>NUCLEOTIDE SEQUENCE</scope>
    <source>
        <strain evidence="3">G21619-S1</strain>
    </source>
</reference>
<dbReference type="InterPro" id="IPR052558">
    <property type="entry name" value="Siderophore_Hydrolase_D"/>
</dbReference>
<evidence type="ECO:0000256" key="2">
    <source>
        <dbReference type="ARBA" id="ARBA00022801"/>
    </source>
</evidence>
<dbReference type="GO" id="GO:0016787">
    <property type="term" value="F:hydrolase activity"/>
    <property type="evidence" value="ECO:0007669"/>
    <property type="project" value="UniProtKB-KW"/>
</dbReference>
<dbReference type="Pfam" id="PF00756">
    <property type="entry name" value="Esterase"/>
    <property type="match status" value="1"/>
</dbReference>